<dbReference type="SMART" id="SM00213">
    <property type="entry name" value="UBQ"/>
    <property type="match status" value="2"/>
</dbReference>
<comment type="caution">
    <text evidence="2">The sequence shown here is derived from an EMBL/GenBank/DDBJ whole genome shotgun (WGS) entry which is preliminary data.</text>
</comment>
<organism evidence="2 3">
    <name type="scientific">Tripterygium wilfordii</name>
    <name type="common">Thunder God vine</name>
    <dbReference type="NCBI Taxonomy" id="458696"/>
    <lineage>
        <taxon>Eukaryota</taxon>
        <taxon>Viridiplantae</taxon>
        <taxon>Streptophyta</taxon>
        <taxon>Embryophyta</taxon>
        <taxon>Tracheophyta</taxon>
        <taxon>Spermatophyta</taxon>
        <taxon>Magnoliopsida</taxon>
        <taxon>eudicotyledons</taxon>
        <taxon>Gunneridae</taxon>
        <taxon>Pentapetalae</taxon>
        <taxon>rosids</taxon>
        <taxon>fabids</taxon>
        <taxon>Celastrales</taxon>
        <taxon>Celastraceae</taxon>
        <taxon>Tripterygium</taxon>
    </lineage>
</organism>
<dbReference type="CDD" id="cd17039">
    <property type="entry name" value="Ubl_ubiquitin_like"/>
    <property type="match status" value="2"/>
</dbReference>
<protein>
    <recommendedName>
        <fullName evidence="1">Ubiquitin-like domain-containing protein</fullName>
    </recommendedName>
</protein>
<evidence type="ECO:0000313" key="3">
    <source>
        <dbReference type="Proteomes" id="UP000593562"/>
    </source>
</evidence>
<evidence type="ECO:0000259" key="1">
    <source>
        <dbReference type="SMART" id="SM00213"/>
    </source>
</evidence>
<dbReference type="SUPFAM" id="SSF54236">
    <property type="entry name" value="Ubiquitin-like"/>
    <property type="match status" value="2"/>
</dbReference>
<dbReference type="EMBL" id="JAAARO010000006">
    <property type="protein sequence ID" value="KAF5746054.1"/>
    <property type="molecule type" value="Genomic_DNA"/>
</dbReference>
<name>A0A7J7DIJ5_TRIWF</name>
<dbReference type="Proteomes" id="UP000593562">
    <property type="component" value="Unassembled WGS sequence"/>
</dbReference>
<dbReference type="InterPro" id="IPR000626">
    <property type="entry name" value="Ubiquitin-like_dom"/>
</dbReference>
<dbReference type="InterPro" id="IPR029071">
    <property type="entry name" value="Ubiquitin-like_domsf"/>
</dbReference>
<keyword evidence="3" id="KW-1185">Reference proteome</keyword>
<accession>A0A7J7DIJ5</accession>
<dbReference type="AlphaFoldDB" id="A0A7J7DIJ5"/>
<dbReference type="Pfam" id="PF00240">
    <property type="entry name" value="ubiquitin"/>
    <property type="match status" value="2"/>
</dbReference>
<dbReference type="InParanoid" id="A0A7J7DIJ5"/>
<dbReference type="OrthoDB" id="2012182at2759"/>
<dbReference type="Gene3D" id="3.10.20.90">
    <property type="entry name" value="Phosphatidylinositol 3-kinase Catalytic Subunit, Chain A, domain 1"/>
    <property type="match status" value="2"/>
</dbReference>
<feature type="domain" description="Ubiquitin-like" evidence="1">
    <location>
        <begin position="15"/>
        <end position="86"/>
    </location>
</feature>
<sequence>MSKSKSIINLEHLEFRIVVSCPDFLMPLKVKLSERVLDVKKRLGALLGISDTKDITLRHHTRFMEDNQSVRECGLFKGTKIVMTRTVNPAECLDLNITVSCPAFRMPLKVNQSERVLDLKKRIGDIWGITNTNHITLRHLTLVMEDYQSLQECYIYEGTEIVMTRTGYKD</sequence>
<proteinExistence type="predicted"/>
<gene>
    <name evidence="2" type="ORF">HS088_TW06G00219</name>
</gene>
<reference evidence="2 3" key="1">
    <citation type="journal article" date="2020" name="Nat. Commun.">
        <title>Genome of Tripterygium wilfordii and identification of cytochrome P450 involved in triptolide biosynthesis.</title>
        <authorList>
            <person name="Tu L."/>
            <person name="Su P."/>
            <person name="Zhang Z."/>
            <person name="Gao L."/>
            <person name="Wang J."/>
            <person name="Hu T."/>
            <person name="Zhou J."/>
            <person name="Zhang Y."/>
            <person name="Zhao Y."/>
            <person name="Liu Y."/>
            <person name="Song Y."/>
            <person name="Tong Y."/>
            <person name="Lu Y."/>
            <person name="Yang J."/>
            <person name="Xu C."/>
            <person name="Jia M."/>
            <person name="Peters R.J."/>
            <person name="Huang L."/>
            <person name="Gao W."/>
        </authorList>
    </citation>
    <scope>NUCLEOTIDE SEQUENCE [LARGE SCALE GENOMIC DNA]</scope>
    <source>
        <strain evidence="3">cv. XIE 37</strain>
        <tissue evidence="2">Leaf</tissue>
    </source>
</reference>
<feature type="domain" description="Ubiquitin-like" evidence="1">
    <location>
        <begin position="95"/>
        <end position="166"/>
    </location>
</feature>
<evidence type="ECO:0000313" key="2">
    <source>
        <dbReference type="EMBL" id="KAF5746054.1"/>
    </source>
</evidence>